<sequence>MINFAFELHEFDEALTPYGTIETDAPSRSDISITDFTTGEHFRTGTEDETNSLILELEDRLITLVLDESGSMTWNDVNADRHTYLRRLLTKLRDTYPGTMTANLVSFGGTLVTSELLITRASIDFLSSGEGQNLNQLLQDTFQDSVHDFAGVRVVRRTDRFPAHPADGIVVGEGIFDAVKDEDLIEGQLYYYGVWTFNKDQHFSQGRFVSGVPFDRILPRGVNFATATP</sequence>
<dbReference type="InterPro" id="IPR036465">
    <property type="entry name" value="vWFA_dom_sf"/>
</dbReference>
<proteinExistence type="predicted"/>
<protein>
    <recommendedName>
        <fullName evidence="2">VWFA domain-containing protein</fullName>
    </recommendedName>
</protein>
<dbReference type="EMBL" id="LAZR01060499">
    <property type="protein sequence ID" value="KKK65550.1"/>
    <property type="molecule type" value="Genomic_DNA"/>
</dbReference>
<reference evidence="1" key="1">
    <citation type="journal article" date="2015" name="Nature">
        <title>Complex archaea that bridge the gap between prokaryotes and eukaryotes.</title>
        <authorList>
            <person name="Spang A."/>
            <person name="Saw J.H."/>
            <person name="Jorgensen S.L."/>
            <person name="Zaremba-Niedzwiedzka K."/>
            <person name="Martijn J."/>
            <person name="Lind A.E."/>
            <person name="van Eijk R."/>
            <person name="Schleper C."/>
            <person name="Guy L."/>
            <person name="Ettema T.J."/>
        </authorList>
    </citation>
    <scope>NUCLEOTIDE SEQUENCE</scope>
</reference>
<organism evidence="1">
    <name type="scientific">marine sediment metagenome</name>
    <dbReference type="NCBI Taxonomy" id="412755"/>
    <lineage>
        <taxon>unclassified sequences</taxon>
        <taxon>metagenomes</taxon>
        <taxon>ecological metagenomes</taxon>
    </lineage>
</organism>
<feature type="non-terminal residue" evidence="1">
    <location>
        <position position="229"/>
    </location>
</feature>
<evidence type="ECO:0008006" key="2">
    <source>
        <dbReference type="Google" id="ProtNLM"/>
    </source>
</evidence>
<dbReference type="AlphaFoldDB" id="A0A0F8XWB0"/>
<dbReference type="Gene3D" id="3.40.50.410">
    <property type="entry name" value="von Willebrand factor, type A domain"/>
    <property type="match status" value="1"/>
</dbReference>
<evidence type="ECO:0000313" key="1">
    <source>
        <dbReference type="EMBL" id="KKK65550.1"/>
    </source>
</evidence>
<comment type="caution">
    <text evidence="1">The sequence shown here is derived from an EMBL/GenBank/DDBJ whole genome shotgun (WGS) entry which is preliminary data.</text>
</comment>
<gene>
    <name evidence="1" type="ORF">LCGC14_2973000</name>
</gene>
<accession>A0A0F8XWB0</accession>
<name>A0A0F8XWB0_9ZZZZ</name>